<feature type="coiled-coil region" evidence="1">
    <location>
        <begin position="372"/>
        <end position="406"/>
    </location>
</feature>
<comment type="caution">
    <text evidence="3">The sequence shown here is derived from an EMBL/GenBank/DDBJ whole genome shotgun (WGS) entry which is preliminary data.</text>
</comment>
<dbReference type="PANTHER" id="PTHR48163:SF2">
    <property type="entry name" value="EXPRESSED PROTEIN"/>
    <property type="match status" value="1"/>
</dbReference>
<name>A0A5A7V5U9_CUCMM</name>
<feature type="compositionally biased region" description="Gly residues" evidence="2">
    <location>
        <begin position="553"/>
        <end position="563"/>
    </location>
</feature>
<evidence type="ECO:0000313" key="3">
    <source>
        <dbReference type="EMBL" id="KAA0061866.1"/>
    </source>
</evidence>
<dbReference type="EMBL" id="SSTE01004728">
    <property type="protein sequence ID" value="KAA0061866.1"/>
    <property type="molecule type" value="Genomic_DNA"/>
</dbReference>
<feature type="compositionally biased region" description="Basic and acidic residues" evidence="2">
    <location>
        <begin position="477"/>
        <end position="487"/>
    </location>
</feature>
<evidence type="ECO:0000256" key="2">
    <source>
        <dbReference type="SAM" id="MobiDB-lite"/>
    </source>
</evidence>
<gene>
    <name evidence="3" type="ORF">E6C27_scaffold89G001080</name>
</gene>
<dbReference type="Proteomes" id="UP000321393">
    <property type="component" value="Unassembled WGS sequence"/>
</dbReference>
<evidence type="ECO:0000313" key="4">
    <source>
        <dbReference type="Proteomes" id="UP000321393"/>
    </source>
</evidence>
<protein>
    <submittedName>
        <fullName evidence="3">Tropomyosin</fullName>
    </submittedName>
</protein>
<dbReference type="OrthoDB" id="2019706at2759"/>
<dbReference type="PANTHER" id="PTHR48163">
    <property type="entry name" value="BNAC02G25670D PROTEIN"/>
    <property type="match status" value="1"/>
</dbReference>
<keyword evidence="1" id="KW-0175">Coiled coil</keyword>
<dbReference type="STRING" id="1194695.A0A5A7V5U9"/>
<feature type="compositionally biased region" description="Polar residues" evidence="2">
    <location>
        <begin position="27"/>
        <end position="43"/>
    </location>
</feature>
<feature type="region of interest" description="Disordered" evidence="2">
    <location>
        <begin position="541"/>
        <end position="563"/>
    </location>
</feature>
<feature type="compositionally biased region" description="Basic and acidic residues" evidence="2">
    <location>
        <begin position="1"/>
        <end position="26"/>
    </location>
</feature>
<feature type="coiled-coil region" evidence="1">
    <location>
        <begin position="60"/>
        <end position="347"/>
    </location>
</feature>
<reference evidence="3 4" key="1">
    <citation type="submission" date="2019-08" db="EMBL/GenBank/DDBJ databases">
        <title>Draft genome sequences of two oriental melons (Cucumis melo L. var makuwa).</title>
        <authorList>
            <person name="Kwon S.-Y."/>
        </authorList>
    </citation>
    <scope>NUCLEOTIDE SEQUENCE [LARGE SCALE GENOMIC DNA]</scope>
    <source>
        <strain evidence="4">cv. SW 3</strain>
        <tissue evidence="3">Leaf</tissue>
    </source>
</reference>
<accession>A0A5A7V5U9</accession>
<feature type="region of interest" description="Disordered" evidence="2">
    <location>
        <begin position="473"/>
        <end position="526"/>
    </location>
</feature>
<feature type="compositionally biased region" description="Basic residues" evidence="2">
    <location>
        <begin position="488"/>
        <end position="498"/>
    </location>
</feature>
<evidence type="ECO:0000256" key="1">
    <source>
        <dbReference type="SAM" id="Coils"/>
    </source>
</evidence>
<proteinExistence type="predicted"/>
<feature type="compositionally biased region" description="Low complexity" evidence="2">
    <location>
        <begin position="508"/>
        <end position="526"/>
    </location>
</feature>
<dbReference type="AlphaFoldDB" id="A0A5A7V5U9"/>
<organism evidence="3 4">
    <name type="scientific">Cucumis melo var. makuwa</name>
    <name type="common">Oriental melon</name>
    <dbReference type="NCBI Taxonomy" id="1194695"/>
    <lineage>
        <taxon>Eukaryota</taxon>
        <taxon>Viridiplantae</taxon>
        <taxon>Streptophyta</taxon>
        <taxon>Embryophyta</taxon>
        <taxon>Tracheophyta</taxon>
        <taxon>Spermatophyta</taxon>
        <taxon>Magnoliopsida</taxon>
        <taxon>eudicotyledons</taxon>
        <taxon>Gunneridae</taxon>
        <taxon>Pentapetalae</taxon>
        <taxon>rosids</taxon>
        <taxon>fabids</taxon>
        <taxon>Cucurbitales</taxon>
        <taxon>Cucurbitaceae</taxon>
        <taxon>Benincaseae</taxon>
        <taxon>Cucumis</taxon>
    </lineage>
</organism>
<feature type="region of interest" description="Disordered" evidence="2">
    <location>
        <begin position="1"/>
        <end position="56"/>
    </location>
</feature>
<sequence length="563" mass="61988">MDAHHASLGRRTLEEIRQKRAAERLSKASSGPDLSTASKSNEVSGIRKSESGSRFSEIDVGSLVSQIQDLQKKNAELEAEKNVISSKLQSKEAENDMLQKRLNELETSTVPSLRKALKDVAMEKDAAVVAREDLLAQLRTVRKQLKEAEEEQYRAEEDAAALRAELNSVQQQATSGSFAGTTPTTNPFDQMQDLEKEISKLNSELQKMSILRQQDLQKLSEEQSRISNLLSEKQELEEKLASTSRKASEISEKAVEKTFSVEEKNKLEKQLHDMAVVIERLESSRQKLLMEIDSQSSEIERLFEENSTLSNSYHEAVGIGVHWENQVKDCLKQNEALRRVLDELRTEQARSLPMSYRDGAVETQTPSLTAELLSLKGQLAKERSRAESLSAEVLELSTRLQQATQAYNGLTRLYKPVLRNIESSLFKMKQDGSVVVGERNSYYNYRFNEEDISRERSSTMESSSKICFCIPRHKNGHKADGGSEKSSKSKPSRRKSRRGSKEGKHSSGSDSSGNGNSGDAGAASATAVAAVAVTAVTMDALDDDGGSTHVHGGEGGSGGAGGD</sequence>